<evidence type="ECO:0000256" key="2">
    <source>
        <dbReference type="ARBA" id="ARBA00022448"/>
    </source>
</evidence>
<dbReference type="Pfam" id="PF02687">
    <property type="entry name" value="FtsX"/>
    <property type="match status" value="1"/>
</dbReference>
<feature type="transmembrane region" description="Helical" evidence="9">
    <location>
        <begin position="212"/>
        <end position="237"/>
    </location>
</feature>
<keyword evidence="3" id="KW-1003">Cell membrane</keyword>
<dbReference type="InterPro" id="IPR003838">
    <property type="entry name" value="ABC3_permease_C"/>
</dbReference>
<feature type="domain" description="MacB-like periplasmic core" evidence="11">
    <location>
        <begin position="27"/>
        <end position="114"/>
    </location>
</feature>
<comment type="caution">
    <text evidence="12">The sequence shown here is derived from an EMBL/GenBank/DDBJ whole genome shotgun (WGS) entry which is preliminary data.</text>
</comment>
<dbReference type="PANTHER" id="PTHR43738:SF1">
    <property type="entry name" value="HEMIN TRANSPORT SYSTEM PERMEASE PROTEIN HRTB-RELATED"/>
    <property type="match status" value="1"/>
</dbReference>
<dbReference type="GO" id="GO:0005886">
    <property type="term" value="C:plasma membrane"/>
    <property type="evidence" value="ECO:0007669"/>
    <property type="project" value="UniProtKB-SubCell"/>
</dbReference>
<evidence type="ECO:0000256" key="6">
    <source>
        <dbReference type="ARBA" id="ARBA00023136"/>
    </source>
</evidence>
<evidence type="ECO:0000256" key="5">
    <source>
        <dbReference type="ARBA" id="ARBA00022989"/>
    </source>
</evidence>
<feature type="transmembrane region" description="Helical" evidence="9">
    <location>
        <begin position="169"/>
        <end position="188"/>
    </location>
</feature>
<dbReference type="Proteomes" id="UP000315730">
    <property type="component" value="Unassembled WGS sequence"/>
</dbReference>
<accession>A0A4Y4D3J1</accession>
<organism evidence="12 13">
    <name type="scientific">Kocuria varians</name>
    <name type="common">Micrococcus varians</name>
    <dbReference type="NCBI Taxonomy" id="1272"/>
    <lineage>
        <taxon>Bacteria</taxon>
        <taxon>Bacillati</taxon>
        <taxon>Actinomycetota</taxon>
        <taxon>Actinomycetes</taxon>
        <taxon>Micrococcales</taxon>
        <taxon>Micrococcaceae</taxon>
        <taxon>Kocuria</taxon>
    </lineage>
</organism>
<reference evidence="12 13" key="1">
    <citation type="submission" date="2019-06" db="EMBL/GenBank/DDBJ databases">
        <title>Whole genome shotgun sequence of Kocuria varians NBRC 15358.</title>
        <authorList>
            <person name="Hosoyama A."/>
            <person name="Uohara A."/>
            <person name="Ohji S."/>
            <person name="Ichikawa N."/>
        </authorList>
    </citation>
    <scope>NUCLEOTIDE SEQUENCE [LARGE SCALE GENOMIC DNA]</scope>
    <source>
        <strain evidence="12 13">NBRC 15358</strain>
    </source>
</reference>
<gene>
    <name evidence="12" type="ORF">KVA01_19000</name>
</gene>
<feature type="region of interest" description="Disordered" evidence="8">
    <location>
        <begin position="1"/>
        <end position="30"/>
    </location>
</feature>
<evidence type="ECO:0000256" key="3">
    <source>
        <dbReference type="ARBA" id="ARBA00022475"/>
    </source>
</evidence>
<feature type="compositionally biased region" description="Polar residues" evidence="8">
    <location>
        <begin position="1"/>
        <end position="16"/>
    </location>
</feature>
<evidence type="ECO:0000313" key="13">
    <source>
        <dbReference type="Proteomes" id="UP000315730"/>
    </source>
</evidence>
<keyword evidence="5 9" id="KW-1133">Transmembrane helix</keyword>
<evidence type="ECO:0000256" key="1">
    <source>
        <dbReference type="ARBA" id="ARBA00004651"/>
    </source>
</evidence>
<evidence type="ECO:0000256" key="8">
    <source>
        <dbReference type="SAM" id="MobiDB-lite"/>
    </source>
</evidence>
<evidence type="ECO:0000256" key="7">
    <source>
        <dbReference type="ARBA" id="ARBA00038076"/>
    </source>
</evidence>
<feature type="domain" description="ABC3 transporter permease C-terminal" evidence="10">
    <location>
        <begin position="170"/>
        <end position="277"/>
    </location>
</feature>
<evidence type="ECO:0000259" key="10">
    <source>
        <dbReference type="Pfam" id="PF02687"/>
    </source>
</evidence>
<dbReference type="PANTHER" id="PTHR43738">
    <property type="entry name" value="ABC TRANSPORTER, MEMBRANE PROTEIN"/>
    <property type="match status" value="1"/>
</dbReference>
<dbReference type="InterPro" id="IPR025857">
    <property type="entry name" value="MacB_PCD"/>
</dbReference>
<proteinExistence type="inferred from homology"/>
<dbReference type="STRING" id="1272.GCA_900014985_02292"/>
<dbReference type="InterPro" id="IPR051125">
    <property type="entry name" value="ABC-4/HrtB_transporter"/>
</dbReference>
<name>A0A4Y4D3J1_KOCVA</name>
<protein>
    <recommendedName>
        <fullName evidence="14">ABC3 transporter permease protein domain-containing protein</fullName>
    </recommendedName>
</protein>
<dbReference type="AlphaFoldDB" id="A0A4Y4D3J1"/>
<evidence type="ECO:0000256" key="4">
    <source>
        <dbReference type="ARBA" id="ARBA00022692"/>
    </source>
</evidence>
<keyword evidence="6 9" id="KW-0472">Membrane</keyword>
<evidence type="ECO:0000259" key="11">
    <source>
        <dbReference type="Pfam" id="PF12704"/>
    </source>
</evidence>
<evidence type="ECO:0000256" key="9">
    <source>
        <dbReference type="SAM" id="Phobius"/>
    </source>
</evidence>
<dbReference type="Pfam" id="PF12704">
    <property type="entry name" value="MacB_PCD"/>
    <property type="match status" value="1"/>
</dbReference>
<keyword evidence="13" id="KW-1185">Reference proteome</keyword>
<feature type="transmembrane region" description="Helical" evidence="9">
    <location>
        <begin position="243"/>
        <end position="269"/>
    </location>
</feature>
<keyword evidence="2" id="KW-0813">Transport</keyword>
<sequence length="284" mass="29026">MERVGITQTSARSGAESQDGGTTTSRADTTAAAGIALEQGSELASGLKASSGEAHAGRGEVVLSQTLAEDMHVSVGDTVSMGGKALKAAGVVENEYYSHVPVAWLSIDDFPAVAHTTPDEQATALALTSKDYPQDLPGDTDTVAMSTKDAFAALPAYESERGSLLMMQGFLYGISALVVVSFLTVWTIQRTRDIAVLRALGADRGYVVRDSIVQAAIVLALGVLVGGGLGLLGGLLAGSAVPFQLSVMSVGLPVLGVLVLGLLGSLLAVRRVSTVDPMIALGGN</sequence>
<evidence type="ECO:0008006" key="14">
    <source>
        <dbReference type="Google" id="ProtNLM"/>
    </source>
</evidence>
<feature type="compositionally biased region" description="Low complexity" evidence="8">
    <location>
        <begin position="20"/>
        <end position="30"/>
    </location>
</feature>
<keyword evidence="4 9" id="KW-0812">Transmembrane</keyword>
<dbReference type="EMBL" id="BJNW01000016">
    <property type="protein sequence ID" value="GEC99745.1"/>
    <property type="molecule type" value="Genomic_DNA"/>
</dbReference>
<comment type="subcellular location">
    <subcellularLocation>
        <location evidence="1">Cell membrane</location>
        <topology evidence="1">Multi-pass membrane protein</topology>
    </subcellularLocation>
</comment>
<comment type="similarity">
    <text evidence="7">Belongs to the ABC-4 integral membrane protein family.</text>
</comment>
<evidence type="ECO:0000313" key="12">
    <source>
        <dbReference type="EMBL" id="GEC99745.1"/>
    </source>
</evidence>